<dbReference type="Gene3D" id="3.40.309.10">
    <property type="entry name" value="Aldehyde Dehydrogenase, Chain A, domain 2"/>
    <property type="match status" value="1"/>
</dbReference>
<dbReference type="PANTHER" id="PTHR42804">
    <property type="entry name" value="ALDEHYDE DEHYDROGENASE"/>
    <property type="match status" value="1"/>
</dbReference>
<reference evidence="6 7" key="1">
    <citation type="journal article" date="2019" name="Emerg. Microbes Infect.">
        <title>Comprehensive subspecies identification of 175 nontuberculous mycobacteria species based on 7547 genomic profiles.</title>
        <authorList>
            <person name="Matsumoto Y."/>
            <person name="Kinjo T."/>
            <person name="Motooka D."/>
            <person name="Nabeya D."/>
            <person name="Jung N."/>
            <person name="Uechi K."/>
            <person name="Horii T."/>
            <person name="Iida T."/>
            <person name="Fujita J."/>
            <person name="Nakamura S."/>
        </authorList>
    </citation>
    <scope>NUCLEOTIDE SEQUENCE [LARGE SCALE GENOMIC DNA]</scope>
    <source>
        <strain evidence="6 7">JCM 13392</strain>
    </source>
</reference>
<dbReference type="CDD" id="cd07139">
    <property type="entry name" value="ALDH_AldA-Rv0768"/>
    <property type="match status" value="1"/>
</dbReference>
<comment type="caution">
    <text evidence="6">The sequence shown here is derived from an EMBL/GenBank/DDBJ whole genome shotgun (WGS) entry which is preliminary data.</text>
</comment>
<gene>
    <name evidence="6" type="ORF">MMUR_39350</name>
</gene>
<feature type="domain" description="Aldehyde dehydrogenase" evidence="5">
    <location>
        <begin position="65"/>
        <end position="526"/>
    </location>
</feature>
<protein>
    <submittedName>
        <fullName evidence="6">Aldehyde dehydrogenase</fullName>
    </submittedName>
</protein>
<dbReference type="SUPFAM" id="SSF53720">
    <property type="entry name" value="ALDH-like"/>
    <property type="match status" value="1"/>
</dbReference>
<dbReference type="InterPro" id="IPR016163">
    <property type="entry name" value="Ald_DH_C"/>
</dbReference>
<sequence length="534" mass="56427">MVHLTSAVRARIAPSDQSLSRSSAFLAAQNSRQLVKDDMTVPTSPPAIASSEHIDRRHFFINGGWVPPHGGQVWRSIEAATEETLGTAALADEADIDAAVRAARAALDRGPWGRTTAAERADVLERFADALEARGSDTSRLVSQENGMPSGLSSVANITLPVNTMRYYANMIRTTSFDEVRRSAQGATLVRRQPVGVVAAIAPWNYPQSLAMDKVAPALAAGCTVVLKPAPETALDLYVFGEAAVAAGLPDGVLNIVVADREVSASLVAHPGVDKVAFTGSTATGRSIGATCGQLIRRCTLELGGKSAAVVLDDVDIELFSANIGNATLRNNGQTCTSQTRILAPRSRYAEVVDAVAEFLSGLVVGNPLDPEVTCGPLVSGQHRERVLGFIGRAKESSARLVVGGGRPAGEPRGWFVEPTLFADVDNADPIAREEVFGPVLVVIPYDGDDEAVAIANDSDYGLAGSVWTCDEERGMAVAQRIRSGTVGVNYYSVDPNAPFGGMKNSGIGRERGPEGLEAYFEYQSIYASSAYLP</sequence>
<evidence type="ECO:0000256" key="2">
    <source>
        <dbReference type="ARBA" id="ARBA00023002"/>
    </source>
</evidence>
<accession>A0A7I9WQI0</accession>
<dbReference type="InterPro" id="IPR015590">
    <property type="entry name" value="Aldehyde_DH_dom"/>
</dbReference>
<dbReference type="InterPro" id="IPR016162">
    <property type="entry name" value="Ald_DH_N"/>
</dbReference>
<dbReference type="Gene3D" id="3.40.605.10">
    <property type="entry name" value="Aldehyde Dehydrogenase, Chain A, domain 1"/>
    <property type="match status" value="1"/>
</dbReference>
<dbReference type="Proteomes" id="UP000465241">
    <property type="component" value="Unassembled WGS sequence"/>
</dbReference>
<dbReference type="FunFam" id="3.40.605.10:FF:000007">
    <property type="entry name" value="NAD/NADP-dependent betaine aldehyde dehydrogenase"/>
    <property type="match status" value="1"/>
</dbReference>
<evidence type="ECO:0000256" key="4">
    <source>
        <dbReference type="RuleBase" id="RU003345"/>
    </source>
</evidence>
<dbReference type="GO" id="GO:0016620">
    <property type="term" value="F:oxidoreductase activity, acting on the aldehyde or oxo group of donors, NAD or NADP as acceptor"/>
    <property type="evidence" value="ECO:0007669"/>
    <property type="project" value="InterPro"/>
</dbReference>
<dbReference type="InterPro" id="IPR029510">
    <property type="entry name" value="Ald_DH_CS_GLU"/>
</dbReference>
<dbReference type="InterPro" id="IPR016161">
    <property type="entry name" value="Ald_DH/histidinol_DH"/>
</dbReference>
<keyword evidence="2 4" id="KW-0560">Oxidoreductase</keyword>
<dbReference type="EMBL" id="BLKT01000003">
    <property type="protein sequence ID" value="GFG59799.1"/>
    <property type="molecule type" value="Genomic_DNA"/>
</dbReference>
<evidence type="ECO:0000256" key="3">
    <source>
        <dbReference type="PROSITE-ProRule" id="PRU10007"/>
    </source>
</evidence>
<dbReference type="PROSITE" id="PS00687">
    <property type="entry name" value="ALDEHYDE_DEHYDR_GLU"/>
    <property type="match status" value="1"/>
</dbReference>
<feature type="active site" evidence="3">
    <location>
        <position position="302"/>
    </location>
</feature>
<keyword evidence="7" id="KW-1185">Reference proteome</keyword>
<dbReference type="PANTHER" id="PTHR42804:SF1">
    <property type="entry name" value="ALDEHYDE DEHYDROGENASE-RELATED"/>
    <property type="match status" value="1"/>
</dbReference>
<proteinExistence type="inferred from homology"/>
<dbReference type="AlphaFoldDB" id="A0A7I9WQI0"/>
<evidence type="ECO:0000259" key="5">
    <source>
        <dbReference type="Pfam" id="PF00171"/>
    </source>
</evidence>
<dbReference type="Pfam" id="PF00171">
    <property type="entry name" value="Aldedh"/>
    <property type="match status" value="1"/>
</dbReference>
<name>A0A7I9WQI0_9MYCO</name>
<evidence type="ECO:0000256" key="1">
    <source>
        <dbReference type="ARBA" id="ARBA00009986"/>
    </source>
</evidence>
<evidence type="ECO:0000313" key="6">
    <source>
        <dbReference type="EMBL" id="GFG59799.1"/>
    </source>
</evidence>
<organism evidence="6 7">
    <name type="scientific">Mycolicibacterium murale</name>
    <dbReference type="NCBI Taxonomy" id="182220"/>
    <lineage>
        <taxon>Bacteria</taxon>
        <taxon>Bacillati</taxon>
        <taxon>Actinomycetota</taxon>
        <taxon>Actinomycetes</taxon>
        <taxon>Mycobacteriales</taxon>
        <taxon>Mycobacteriaceae</taxon>
        <taxon>Mycolicibacterium</taxon>
    </lineage>
</organism>
<evidence type="ECO:0000313" key="7">
    <source>
        <dbReference type="Proteomes" id="UP000465241"/>
    </source>
</evidence>
<comment type="similarity">
    <text evidence="1 4">Belongs to the aldehyde dehydrogenase family.</text>
</comment>